<dbReference type="GO" id="GO:0006355">
    <property type="term" value="P:regulation of DNA-templated transcription"/>
    <property type="evidence" value="ECO:0007669"/>
    <property type="project" value="InterPro"/>
</dbReference>
<dbReference type="GO" id="GO:0003677">
    <property type="term" value="F:DNA binding"/>
    <property type="evidence" value="ECO:0007669"/>
    <property type="project" value="InterPro"/>
</dbReference>
<protein>
    <recommendedName>
        <fullName evidence="1">HTH merR-type domain-containing protein</fullName>
    </recommendedName>
</protein>
<comment type="caution">
    <text evidence="2">The sequence shown here is derived from an EMBL/GenBank/DDBJ whole genome shotgun (WGS) entry which is preliminary data.</text>
</comment>
<proteinExistence type="predicted"/>
<organism evidence="2 3">
    <name type="scientific">Candidatus Uhrbacteria bacterium RIFCSPHIGHO2_02_FULL_57_19</name>
    <dbReference type="NCBI Taxonomy" id="1802391"/>
    <lineage>
        <taxon>Bacteria</taxon>
        <taxon>Candidatus Uhriibacteriota</taxon>
    </lineage>
</organism>
<dbReference type="InterPro" id="IPR000551">
    <property type="entry name" value="MerR-type_HTH_dom"/>
</dbReference>
<evidence type="ECO:0000313" key="2">
    <source>
        <dbReference type="EMBL" id="OGL74101.1"/>
    </source>
</evidence>
<dbReference type="SUPFAM" id="SSF46955">
    <property type="entry name" value="Putative DNA-binding domain"/>
    <property type="match status" value="1"/>
</dbReference>
<reference evidence="2 3" key="1">
    <citation type="journal article" date="2016" name="Nat. Commun.">
        <title>Thousands of microbial genomes shed light on interconnected biogeochemical processes in an aquifer system.</title>
        <authorList>
            <person name="Anantharaman K."/>
            <person name="Brown C.T."/>
            <person name="Hug L.A."/>
            <person name="Sharon I."/>
            <person name="Castelle C.J."/>
            <person name="Probst A.J."/>
            <person name="Thomas B.C."/>
            <person name="Singh A."/>
            <person name="Wilkins M.J."/>
            <person name="Karaoz U."/>
            <person name="Brodie E.L."/>
            <person name="Williams K.H."/>
            <person name="Hubbard S.S."/>
            <person name="Banfield J.F."/>
        </authorList>
    </citation>
    <scope>NUCLEOTIDE SEQUENCE [LARGE SCALE GENOMIC DNA]</scope>
</reference>
<name>A0A1F7U7A4_9BACT</name>
<dbReference type="EMBL" id="MGDZ01000007">
    <property type="protein sequence ID" value="OGL74101.1"/>
    <property type="molecule type" value="Genomic_DNA"/>
</dbReference>
<feature type="domain" description="HTH merR-type" evidence="1">
    <location>
        <begin position="5"/>
        <end position="52"/>
    </location>
</feature>
<dbReference type="Proteomes" id="UP000176303">
    <property type="component" value="Unassembled WGS sequence"/>
</dbReference>
<gene>
    <name evidence="2" type="ORF">A3D72_04525</name>
</gene>
<dbReference type="AlphaFoldDB" id="A0A1F7U7A4"/>
<evidence type="ECO:0000313" key="3">
    <source>
        <dbReference type="Proteomes" id="UP000176303"/>
    </source>
</evidence>
<dbReference type="STRING" id="1802391.A3D72_04525"/>
<accession>A0A1F7U7A4</accession>
<dbReference type="InterPro" id="IPR009061">
    <property type="entry name" value="DNA-bd_dom_put_sf"/>
</dbReference>
<dbReference type="SMART" id="SM00422">
    <property type="entry name" value="HTH_MERR"/>
    <property type="match status" value="1"/>
</dbReference>
<evidence type="ECO:0000259" key="1">
    <source>
        <dbReference type="PROSITE" id="PS50937"/>
    </source>
</evidence>
<dbReference type="PROSITE" id="PS50937">
    <property type="entry name" value="HTH_MERR_2"/>
    <property type="match status" value="1"/>
</dbReference>
<sequence length="241" mass="26988">MINKLLPISEAAEFLGVSIQTLRRWHERGTFRATLVSEGGHRYYSLSDLKKLTKGLFQIAKDWVSAAVPDPLEGEFHCPTKDVFTTRLNRMALQFDSNPLLQALGPIVTSITGEIGNNSFDHNIGNWPDVLGSFFSYDLSKRIVVLADRGQGVLATLRRVKPELVDDEEALRAAFTLILTARAPEHRGNGLKFVRAMVTDFDLKLTFQSGTAELHLKKGDRELIIKKADRPIRGCLVLIKF</sequence>
<dbReference type="Gene3D" id="1.10.1660.10">
    <property type="match status" value="1"/>
</dbReference>
<dbReference type="Pfam" id="PF00376">
    <property type="entry name" value="MerR"/>
    <property type="match status" value="1"/>
</dbReference>